<reference evidence="24 25" key="1">
    <citation type="submission" date="2018-06" db="EMBL/GenBank/DDBJ databases">
        <title>Genomic Encyclopedia of Archaeal and Bacterial Type Strains, Phase II (KMG-II): from individual species to whole genera.</title>
        <authorList>
            <person name="Goeker M."/>
        </authorList>
    </citation>
    <scope>NUCLEOTIDE SEQUENCE [LARGE SCALE GENOMIC DNA]</scope>
    <source>
        <strain evidence="24 25">DSM 29821</strain>
    </source>
</reference>
<keyword evidence="10" id="KW-0067">ATP-binding</keyword>
<dbReference type="Gene3D" id="1.10.287.130">
    <property type="match status" value="1"/>
</dbReference>
<evidence type="ECO:0000256" key="15">
    <source>
        <dbReference type="ARBA" id="ARBA00068150"/>
    </source>
</evidence>
<sequence length="804" mass="92098">MKSIGKEANRKTTPATGNANSIPDLFAMPISAWLQQTNAGIMVNNEKYQCIWVNDVLKQHIGDIIPHKASWSKVINILAPLLEDPDAFKKQLQILRKEQKPWFGWELPFADGHYREVTYLPLFEGDKFMGSIWQIVDITRRRSVEDAIRWNEEKFRSVLNNLNAAMCETDLDGRITRVYESFCRLSGYKEDELIGKNITDVFVPAEKRTFATALRKKRLNDNVPLLYDLEVVLKDGSRRWVLCSSTNVYDRNGHITGGAAVHMDITRQKMLQQDLENARRAAEEARQAQKEFLASMSHEIRTPLNAIIGMAHLLEETQLDNQQKEYINLLKHSSGILLGIVSDILDISRIEAGELQVNQREFHLRELIQSLRHTFELKLGRRPVKITAELDPAINTWLIGDNMLLNQILLNLLGNAEKFTTEGQIAIRVQQESWLNNKMWISFRICDTGIGIKKDKLEHIFRNYKQAEGDIREKYGGTGLGLAIAKQLVELQGGTIVVEEVPGFQTAFCFTLPFMDTGKPLAAGNRSNARKLQQRTFENANILVVEDNQMNLRYIMSLLQKYKINYNVATNGPDAIYFLESRQFDLILMDIRIPGMNGLELAQKIRADENLPNVATPVIATTAVAMESTATMARAAGISDILTKPYTPDQLLQLFNKYLNEDETEIIMEEVQNISGYDFNPDLNVQFLNGLYENNISYAADLFEIFIRIIRDEMAKVGEQLERSDWTSMKFNLHKLKPNFAMVGLTWITEKIQALEGILVVDQEQRRNEITRLYNEIVSEMNKYYPIVNAEYEKMRKFIETNGL</sequence>
<dbReference type="SUPFAM" id="SSF55785">
    <property type="entry name" value="PYP-like sensor domain (PAS domain)"/>
    <property type="match status" value="1"/>
</dbReference>
<gene>
    <name evidence="24" type="ORF">CLV59_101889</name>
</gene>
<dbReference type="PRINTS" id="PR00344">
    <property type="entry name" value="BCTRLSENSOR"/>
</dbReference>
<dbReference type="InterPro" id="IPR036641">
    <property type="entry name" value="HPT_dom_sf"/>
</dbReference>
<dbReference type="InterPro" id="IPR003661">
    <property type="entry name" value="HisK_dim/P_dom"/>
</dbReference>
<dbReference type="PROSITE" id="PS50112">
    <property type="entry name" value="PAS"/>
    <property type="match status" value="1"/>
</dbReference>
<dbReference type="InterPro" id="IPR001610">
    <property type="entry name" value="PAC"/>
</dbReference>
<keyword evidence="12" id="KW-0902">Two-component regulatory system</keyword>
<dbReference type="CDD" id="cd00130">
    <property type="entry name" value="PAS"/>
    <property type="match status" value="1"/>
</dbReference>
<dbReference type="Gene3D" id="3.40.50.2300">
    <property type="match status" value="1"/>
</dbReference>
<dbReference type="SMART" id="SM00387">
    <property type="entry name" value="HATPase_c"/>
    <property type="match status" value="1"/>
</dbReference>
<feature type="domain" description="PAS" evidence="21">
    <location>
        <begin position="151"/>
        <end position="221"/>
    </location>
</feature>
<keyword evidence="6" id="KW-0808">Transferase</keyword>
<evidence type="ECO:0000259" key="22">
    <source>
        <dbReference type="PROSITE" id="PS50113"/>
    </source>
</evidence>
<evidence type="ECO:0000256" key="3">
    <source>
        <dbReference type="ARBA" id="ARBA00012438"/>
    </source>
</evidence>
<dbReference type="InterPro" id="IPR013767">
    <property type="entry name" value="PAS_fold"/>
</dbReference>
<dbReference type="SUPFAM" id="SSF47226">
    <property type="entry name" value="Histidine-containing phosphotransfer domain, HPT domain"/>
    <property type="match status" value="1"/>
</dbReference>
<evidence type="ECO:0000256" key="6">
    <source>
        <dbReference type="ARBA" id="ARBA00022679"/>
    </source>
</evidence>
<dbReference type="Gene3D" id="1.20.120.160">
    <property type="entry name" value="HPT domain"/>
    <property type="match status" value="1"/>
</dbReference>
<dbReference type="InterPro" id="IPR004358">
    <property type="entry name" value="Sig_transdc_His_kin-like_C"/>
</dbReference>
<evidence type="ECO:0000256" key="13">
    <source>
        <dbReference type="ARBA" id="ARBA00023136"/>
    </source>
</evidence>
<dbReference type="FunFam" id="3.30.565.10:FF:000010">
    <property type="entry name" value="Sensor histidine kinase RcsC"/>
    <property type="match status" value="1"/>
</dbReference>
<feature type="modified residue" description="4-aspartylphosphate" evidence="17">
    <location>
        <position position="590"/>
    </location>
</feature>
<dbReference type="InterPro" id="IPR005467">
    <property type="entry name" value="His_kinase_dom"/>
</dbReference>
<evidence type="ECO:0000256" key="16">
    <source>
        <dbReference type="PROSITE-ProRule" id="PRU00110"/>
    </source>
</evidence>
<dbReference type="Gene3D" id="3.30.565.10">
    <property type="entry name" value="Histidine kinase-like ATPase, C-terminal domain"/>
    <property type="match status" value="1"/>
</dbReference>
<dbReference type="PANTHER" id="PTHR45339">
    <property type="entry name" value="HYBRID SIGNAL TRANSDUCTION HISTIDINE KINASE J"/>
    <property type="match status" value="1"/>
</dbReference>
<dbReference type="InterPro" id="IPR036890">
    <property type="entry name" value="HATPase_C_sf"/>
</dbReference>
<evidence type="ECO:0000256" key="7">
    <source>
        <dbReference type="ARBA" id="ARBA00022692"/>
    </source>
</evidence>
<keyword evidence="13" id="KW-0472">Membrane</keyword>
<dbReference type="InterPro" id="IPR000014">
    <property type="entry name" value="PAS"/>
</dbReference>
<dbReference type="CDD" id="cd16922">
    <property type="entry name" value="HATPase_EvgS-ArcB-TorS-like"/>
    <property type="match status" value="1"/>
</dbReference>
<dbReference type="GO" id="GO:0005886">
    <property type="term" value="C:plasma membrane"/>
    <property type="evidence" value="ECO:0007669"/>
    <property type="project" value="UniProtKB-SubCell"/>
</dbReference>
<dbReference type="InterPro" id="IPR036097">
    <property type="entry name" value="HisK_dim/P_sf"/>
</dbReference>
<evidence type="ECO:0000256" key="14">
    <source>
        <dbReference type="ARBA" id="ARBA00064003"/>
    </source>
</evidence>
<dbReference type="SUPFAM" id="SSF52172">
    <property type="entry name" value="CheY-like"/>
    <property type="match status" value="1"/>
</dbReference>
<evidence type="ECO:0000259" key="23">
    <source>
        <dbReference type="PROSITE" id="PS50894"/>
    </source>
</evidence>
<evidence type="ECO:0000256" key="4">
    <source>
        <dbReference type="ARBA" id="ARBA00022475"/>
    </source>
</evidence>
<dbReference type="SUPFAM" id="SSF55874">
    <property type="entry name" value="ATPase domain of HSP90 chaperone/DNA topoisomerase II/histidine kinase"/>
    <property type="match status" value="1"/>
</dbReference>
<feature type="domain" description="Response regulatory" evidence="20">
    <location>
        <begin position="541"/>
        <end position="659"/>
    </location>
</feature>
<keyword evidence="4" id="KW-1003">Cell membrane</keyword>
<keyword evidence="5 17" id="KW-0597">Phosphoprotein</keyword>
<name>A0A327WDY5_9BACT</name>
<feature type="domain" description="Histidine kinase" evidence="19">
    <location>
        <begin position="295"/>
        <end position="516"/>
    </location>
</feature>
<dbReference type="InterPro" id="IPR035965">
    <property type="entry name" value="PAS-like_dom_sf"/>
</dbReference>
<feature type="domain" description="PAC" evidence="22">
    <location>
        <begin position="225"/>
        <end position="277"/>
    </location>
</feature>
<comment type="subcellular location">
    <subcellularLocation>
        <location evidence="2">Cell membrane</location>
        <topology evidence="2">Multi-pass membrane protein</topology>
    </subcellularLocation>
</comment>
<dbReference type="InterPro" id="IPR011006">
    <property type="entry name" value="CheY-like_superfamily"/>
</dbReference>
<dbReference type="Pfam" id="PF02518">
    <property type="entry name" value="HATPase_c"/>
    <property type="match status" value="1"/>
</dbReference>
<dbReference type="CDD" id="cd17546">
    <property type="entry name" value="REC_hyHK_CKI1_RcsC-like"/>
    <property type="match status" value="1"/>
</dbReference>
<evidence type="ECO:0000313" key="25">
    <source>
        <dbReference type="Proteomes" id="UP000249819"/>
    </source>
</evidence>
<dbReference type="OrthoDB" id="9781208at2"/>
<dbReference type="AlphaFoldDB" id="A0A327WDY5"/>
<dbReference type="Pfam" id="PF00512">
    <property type="entry name" value="HisKA"/>
    <property type="match status" value="1"/>
</dbReference>
<dbReference type="PANTHER" id="PTHR45339:SF1">
    <property type="entry name" value="HYBRID SIGNAL TRANSDUCTION HISTIDINE KINASE J"/>
    <property type="match status" value="1"/>
</dbReference>
<dbReference type="InterPro" id="IPR001789">
    <property type="entry name" value="Sig_transdc_resp-reg_receiver"/>
</dbReference>
<dbReference type="InterPro" id="IPR008207">
    <property type="entry name" value="Sig_transdc_His_kin_Hpt_dom"/>
</dbReference>
<keyword evidence="25" id="KW-1185">Reference proteome</keyword>
<dbReference type="Gene3D" id="3.30.450.20">
    <property type="entry name" value="PAS domain"/>
    <property type="match status" value="2"/>
</dbReference>
<evidence type="ECO:0000256" key="10">
    <source>
        <dbReference type="ARBA" id="ARBA00022840"/>
    </source>
</evidence>
<keyword evidence="11" id="KW-1133">Transmembrane helix</keyword>
<dbReference type="PROSITE" id="PS50894">
    <property type="entry name" value="HPT"/>
    <property type="match status" value="1"/>
</dbReference>
<comment type="caution">
    <text evidence="24">The sequence shown here is derived from an EMBL/GenBank/DDBJ whole genome shotgun (WGS) entry which is preliminary data.</text>
</comment>
<keyword evidence="7" id="KW-0812">Transmembrane</keyword>
<evidence type="ECO:0000256" key="9">
    <source>
        <dbReference type="ARBA" id="ARBA00022777"/>
    </source>
</evidence>
<comment type="subunit">
    <text evidence="14">At low DSF concentrations, interacts with RpfF.</text>
</comment>
<dbReference type="PROSITE" id="PS50109">
    <property type="entry name" value="HIS_KIN"/>
    <property type="match status" value="1"/>
</dbReference>
<keyword evidence="18" id="KW-0175">Coiled coil</keyword>
<dbReference type="InterPro" id="IPR000700">
    <property type="entry name" value="PAS-assoc_C"/>
</dbReference>
<dbReference type="SUPFAM" id="SSF47384">
    <property type="entry name" value="Homodimeric domain of signal transducing histidine kinase"/>
    <property type="match status" value="1"/>
</dbReference>
<organism evidence="24 25">
    <name type="scientific">Chitinophaga dinghuensis</name>
    <dbReference type="NCBI Taxonomy" id="1539050"/>
    <lineage>
        <taxon>Bacteria</taxon>
        <taxon>Pseudomonadati</taxon>
        <taxon>Bacteroidota</taxon>
        <taxon>Chitinophagia</taxon>
        <taxon>Chitinophagales</taxon>
        <taxon>Chitinophagaceae</taxon>
        <taxon>Chitinophaga</taxon>
    </lineage>
</organism>
<dbReference type="NCBIfam" id="TIGR00229">
    <property type="entry name" value="sensory_box"/>
    <property type="match status" value="1"/>
</dbReference>
<evidence type="ECO:0000256" key="2">
    <source>
        <dbReference type="ARBA" id="ARBA00004651"/>
    </source>
</evidence>
<evidence type="ECO:0000256" key="1">
    <source>
        <dbReference type="ARBA" id="ARBA00000085"/>
    </source>
</evidence>
<dbReference type="CDD" id="cd00082">
    <property type="entry name" value="HisKA"/>
    <property type="match status" value="1"/>
</dbReference>
<dbReference type="GO" id="GO:0000155">
    <property type="term" value="F:phosphorelay sensor kinase activity"/>
    <property type="evidence" value="ECO:0007669"/>
    <property type="project" value="InterPro"/>
</dbReference>
<dbReference type="EC" id="2.7.13.3" evidence="3"/>
<keyword evidence="9" id="KW-0418">Kinase</keyword>
<evidence type="ECO:0000256" key="17">
    <source>
        <dbReference type="PROSITE-ProRule" id="PRU00169"/>
    </source>
</evidence>
<dbReference type="PROSITE" id="PS50113">
    <property type="entry name" value="PAC"/>
    <property type="match status" value="1"/>
</dbReference>
<evidence type="ECO:0000256" key="5">
    <source>
        <dbReference type="ARBA" id="ARBA00022553"/>
    </source>
</evidence>
<dbReference type="Pfam" id="PF00989">
    <property type="entry name" value="PAS"/>
    <property type="match status" value="1"/>
</dbReference>
<dbReference type="SMART" id="SM00091">
    <property type="entry name" value="PAS"/>
    <property type="match status" value="1"/>
</dbReference>
<dbReference type="EMBL" id="QLMA01000001">
    <property type="protein sequence ID" value="RAJ88122.1"/>
    <property type="molecule type" value="Genomic_DNA"/>
</dbReference>
<evidence type="ECO:0000256" key="18">
    <source>
        <dbReference type="SAM" id="Coils"/>
    </source>
</evidence>
<feature type="coiled-coil region" evidence="18">
    <location>
        <begin position="268"/>
        <end position="295"/>
    </location>
</feature>
<protein>
    <recommendedName>
        <fullName evidence="15">Sensory/regulatory protein RpfC</fullName>
        <ecNumber evidence="3">2.7.13.3</ecNumber>
    </recommendedName>
</protein>
<dbReference type="GO" id="GO:0005524">
    <property type="term" value="F:ATP binding"/>
    <property type="evidence" value="ECO:0007669"/>
    <property type="project" value="UniProtKB-KW"/>
</dbReference>
<comment type="catalytic activity">
    <reaction evidence="1">
        <text>ATP + protein L-histidine = ADP + protein N-phospho-L-histidine.</text>
        <dbReference type="EC" id="2.7.13.3"/>
    </reaction>
</comment>
<evidence type="ECO:0000256" key="8">
    <source>
        <dbReference type="ARBA" id="ARBA00022741"/>
    </source>
</evidence>
<dbReference type="InterPro" id="IPR003594">
    <property type="entry name" value="HATPase_dom"/>
</dbReference>
<dbReference type="RefSeq" id="WP_111590771.1">
    <property type="nucleotide sequence ID" value="NZ_QLMA01000001.1"/>
</dbReference>
<dbReference type="PROSITE" id="PS50110">
    <property type="entry name" value="RESPONSE_REGULATORY"/>
    <property type="match status" value="1"/>
</dbReference>
<evidence type="ECO:0000256" key="11">
    <source>
        <dbReference type="ARBA" id="ARBA00022989"/>
    </source>
</evidence>
<evidence type="ECO:0000259" key="20">
    <source>
        <dbReference type="PROSITE" id="PS50110"/>
    </source>
</evidence>
<keyword evidence="8" id="KW-0547">Nucleotide-binding</keyword>
<dbReference type="FunFam" id="1.10.287.130:FF:000002">
    <property type="entry name" value="Two-component osmosensing histidine kinase"/>
    <property type="match status" value="1"/>
</dbReference>
<evidence type="ECO:0000259" key="19">
    <source>
        <dbReference type="PROSITE" id="PS50109"/>
    </source>
</evidence>
<evidence type="ECO:0000313" key="24">
    <source>
        <dbReference type="EMBL" id="RAJ88122.1"/>
    </source>
</evidence>
<dbReference type="Proteomes" id="UP000249819">
    <property type="component" value="Unassembled WGS sequence"/>
</dbReference>
<evidence type="ECO:0000256" key="12">
    <source>
        <dbReference type="ARBA" id="ARBA00023012"/>
    </source>
</evidence>
<dbReference type="SMART" id="SM00448">
    <property type="entry name" value="REC"/>
    <property type="match status" value="1"/>
</dbReference>
<accession>A0A327WDY5</accession>
<evidence type="ECO:0000259" key="21">
    <source>
        <dbReference type="PROSITE" id="PS50112"/>
    </source>
</evidence>
<proteinExistence type="predicted"/>
<dbReference type="SMART" id="SM00086">
    <property type="entry name" value="PAC"/>
    <property type="match status" value="1"/>
</dbReference>
<dbReference type="Pfam" id="PF00072">
    <property type="entry name" value="Response_reg"/>
    <property type="match status" value="1"/>
</dbReference>
<feature type="modified residue" description="Phosphohistidine" evidence="16">
    <location>
        <position position="734"/>
    </location>
</feature>
<dbReference type="SMART" id="SM00388">
    <property type="entry name" value="HisKA"/>
    <property type="match status" value="1"/>
</dbReference>
<feature type="domain" description="HPt" evidence="23">
    <location>
        <begin position="695"/>
        <end position="795"/>
    </location>
</feature>